<proteinExistence type="inferred from homology"/>
<keyword evidence="6" id="KW-1185">Reference proteome</keyword>
<dbReference type="Proteomes" id="UP000238479">
    <property type="component" value="Chromosome 1"/>
</dbReference>
<comment type="subcellular location">
    <subcellularLocation>
        <location evidence="1">Secreted</location>
    </subcellularLocation>
</comment>
<name>A0A2P6SDK8_ROSCH</name>
<dbReference type="GO" id="GO:0005576">
    <property type="term" value="C:extracellular region"/>
    <property type="evidence" value="ECO:0007669"/>
    <property type="project" value="UniProtKB-SubCell"/>
</dbReference>
<dbReference type="InterPro" id="IPR039271">
    <property type="entry name" value="Kiwellin-like"/>
</dbReference>
<evidence type="ECO:0000313" key="6">
    <source>
        <dbReference type="Proteomes" id="UP000238479"/>
    </source>
</evidence>
<comment type="caution">
    <text evidence="5">The sequence shown here is derived from an EMBL/GenBank/DDBJ whole genome shotgun (WGS) entry which is preliminary data.</text>
</comment>
<comment type="similarity">
    <text evidence="2">Belongs to the kiwellin family.</text>
</comment>
<sequence length="128" mass="13816">MLQKRQALHHLQVLASGSKRTKATLIINRLEKGGDGGGPSECENKFHSDNTAVVALSTGWFNNRKSCPHYFTIHGNGRSVKAKAVDENDSTMGCDPVHDCQPPCSHNIVDASPAVWKALGVEESDCMG</sequence>
<evidence type="ECO:0000256" key="4">
    <source>
        <dbReference type="ARBA" id="ARBA00022729"/>
    </source>
</evidence>
<dbReference type="AlphaFoldDB" id="A0A2P6SDK8"/>
<protein>
    <submittedName>
        <fullName evidence="5">Putative rlpA-like protein, double-psi beta-barrel</fullName>
    </submittedName>
</protein>
<evidence type="ECO:0000256" key="3">
    <source>
        <dbReference type="ARBA" id="ARBA00022525"/>
    </source>
</evidence>
<evidence type="ECO:0000256" key="2">
    <source>
        <dbReference type="ARBA" id="ARBA00005592"/>
    </source>
</evidence>
<organism evidence="5 6">
    <name type="scientific">Rosa chinensis</name>
    <name type="common">China rose</name>
    <dbReference type="NCBI Taxonomy" id="74649"/>
    <lineage>
        <taxon>Eukaryota</taxon>
        <taxon>Viridiplantae</taxon>
        <taxon>Streptophyta</taxon>
        <taxon>Embryophyta</taxon>
        <taxon>Tracheophyta</taxon>
        <taxon>Spermatophyta</taxon>
        <taxon>Magnoliopsida</taxon>
        <taxon>eudicotyledons</taxon>
        <taxon>Gunneridae</taxon>
        <taxon>Pentapetalae</taxon>
        <taxon>rosids</taxon>
        <taxon>fabids</taxon>
        <taxon>Rosales</taxon>
        <taxon>Rosaceae</taxon>
        <taxon>Rosoideae</taxon>
        <taxon>Rosoideae incertae sedis</taxon>
        <taxon>Rosa</taxon>
    </lineage>
</organism>
<dbReference type="InterPro" id="IPR036908">
    <property type="entry name" value="RlpA-like_sf"/>
</dbReference>
<keyword evidence="4" id="KW-0732">Signal</keyword>
<dbReference type="EMBL" id="PDCK01000039">
    <property type="protein sequence ID" value="PRQ56762.1"/>
    <property type="molecule type" value="Genomic_DNA"/>
</dbReference>
<evidence type="ECO:0000256" key="1">
    <source>
        <dbReference type="ARBA" id="ARBA00004613"/>
    </source>
</evidence>
<dbReference type="SUPFAM" id="SSF50685">
    <property type="entry name" value="Barwin-like endoglucanases"/>
    <property type="match status" value="1"/>
</dbReference>
<dbReference type="OMA" id="SECENKF"/>
<dbReference type="STRING" id="74649.A0A2P6SDK8"/>
<dbReference type="Gene3D" id="2.40.40.10">
    <property type="entry name" value="RlpA-like domain"/>
    <property type="match status" value="1"/>
</dbReference>
<keyword evidence="3" id="KW-0964">Secreted</keyword>
<dbReference type="Gramene" id="PRQ56762">
    <property type="protein sequence ID" value="PRQ56762"/>
    <property type="gene ID" value="RchiOBHm_Chr1g0340861"/>
</dbReference>
<accession>A0A2P6SDK8</accession>
<reference evidence="5 6" key="1">
    <citation type="journal article" date="2018" name="Nat. Genet.">
        <title>The Rosa genome provides new insights in the design of modern roses.</title>
        <authorList>
            <person name="Bendahmane M."/>
        </authorList>
    </citation>
    <scope>NUCLEOTIDE SEQUENCE [LARGE SCALE GENOMIC DNA]</scope>
    <source>
        <strain evidence="6">cv. Old Blush</strain>
    </source>
</reference>
<dbReference type="PANTHER" id="PTHR33191:SF77">
    <property type="entry name" value="RIPENING-RELATED PROTEIN 1"/>
    <property type="match status" value="1"/>
</dbReference>
<dbReference type="PANTHER" id="PTHR33191">
    <property type="entry name" value="RIPENING-RELATED PROTEIN 2-RELATED"/>
    <property type="match status" value="1"/>
</dbReference>
<evidence type="ECO:0000313" key="5">
    <source>
        <dbReference type="EMBL" id="PRQ56762.1"/>
    </source>
</evidence>
<dbReference type="CDD" id="cd22270">
    <property type="entry name" value="DPBB_kiwellin-like"/>
    <property type="match status" value="1"/>
</dbReference>
<gene>
    <name evidence="5" type="ORF">RchiOBHm_Chr1g0340861</name>
</gene>
<dbReference type="Pfam" id="PF24300">
    <property type="entry name" value="KWL1"/>
    <property type="match status" value="1"/>
</dbReference>